<dbReference type="InterPro" id="IPR012337">
    <property type="entry name" value="RNaseH-like_sf"/>
</dbReference>
<evidence type="ECO:0000256" key="1">
    <source>
        <dbReference type="ARBA" id="ARBA00009277"/>
    </source>
</evidence>
<comment type="similarity">
    <text evidence="1">Belongs to the transposase IS21/IS408/IS1162 family.</text>
</comment>
<gene>
    <name evidence="3" type="ORF">LRS1606.139</name>
</gene>
<dbReference type="Gene3D" id="1.10.10.60">
    <property type="entry name" value="Homeodomain-like"/>
    <property type="match status" value="1"/>
</dbReference>
<dbReference type="NCBIfam" id="NF033546">
    <property type="entry name" value="transpos_IS21"/>
    <property type="match status" value="1"/>
</dbReference>
<dbReference type="EMBL" id="KJ605395">
    <property type="protein sequence ID" value="AIU93573.1"/>
    <property type="molecule type" value="Genomic_DNA"/>
</dbReference>
<dbReference type="InterPro" id="IPR009057">
    <property type="entry name" value="Homeodomain-like_sf"/>
</dbReference>
<geneLocation type="plasmid" evidence="3">
    <name>pNSL1</name>
</geneLocation>
<dbReference type="InterPro" id="IPR001584">
    <property type="entry name" value="Integrase_cat-core"/>
</dbReference>
<dbReference type="PANTHER" id="PTHR35004:SF8">
    <property type="entry name" value="TRANSPOSASE RV3428C-RELATED"/>
    <property type="match status" value="1"/>
</dbReference>
<evidence type="ECO:0000313" key="3">
    <source>
        <dbReference type="EMBL" id="AIU93573.1"/>
    </source>
</evidence>
<dbReference type="InterPro" id="IPR036397">
    <property type="entry name" value="RNaseH_sf"/>
</dbReference>
<dbReference type="InterPro" id="IPR006120">
    <property type="entry name" value="Resolvase_HTH_dom"/>
</dbReference>
<keyword evidence="3" id="KW-0614">Plasmid</keyword>
<dbReference type="PROSITE" id="PS50994">
    <property type="entry name" value="INTEGRASE"/>
    <property type="match status" value="1"/>
</dbReference>
<evidence type="ECO:0000259" key="2">
    <source>
        <dbReference type="PROSITE" id="PS50994"/>
    </source>
</evidence>
<dbReference type="Pfam" id="PF22483">
    <property type="entry name" value="Mu-transpos_C_2"/>
    <property type="match status" value="1"/>
</dbReference>
<dbReference type="Pfam" id="PF02796">
    <property type="entry name" value="HTH_7"/>
    <property type="match status" value="1"/>
</dbReference>
<dbReference type="InterPro" id="IPR054353">
    <property type="entry name" value="IstA-like_C"/>
</dbReference>
<dbReference type="GO" id="GO:0003677">
    <property type="term" value="F:DNA binding"/>
    <property type="evidence" value="ECO:0007669"/>
    <property type="project" value="InterPro"/>
</dbReference>
<name>A0A097SPW7_9NOCA</name>
<organism evidence="3">
    <name type="scientific">Rhodococcus sp. NS1</name>
    <dbReference type="NCBI Taxonomy" id="402236"/>
    <lineage>
        <taxon>Bacteria</taxon>
        <taxon>Bacillati</taxon>
        <taxon>Actinomycetota</taxon>
        <taxon>Actinomycetes</taxon>
        <taxon>Mycobacteriales</taxon>
        <taxon>Nocardiaceae</taxon>
        <taxon>Rhodococcus</taxon>
    </lineage>
</organism>
<dbReference type="GO" id="GO:0015074">
    <property type="term" value="P:DNA integration"/>
    <property type="evidence" value="ECO:0007669"/>
    <property type="project" value="InterPro"/>
</dbReference>
<proteinExistence type="inferred from homology"/>
<dbReference type="Gene3D" id="3.30.420.10">
    <property type="entry name" value="Ribonuclease H-like superfamily/Ribonuclease H"/>
    <property type="match status" value="1"/>
</dbReference>
<protein>
    <recommendedName>
        <fullName evidence="2">Integrase catalytic domain-containing protein</fullName>
    </recommendedName>
</protein>
<dbReference type="AlphaFoldDB" id="A0A097SPW7"/>
<accession>A0A097SPW7</accession>
<feature type="domain" description="Integrase catalytic" evidence="2">
    <location>
        <begin position="110"/>
        <end position="288"/>
    </location>
</feature>
<dbReference type="SUPFAM" id="SSF53098">
    <property type="entry name" value="Ribonuclease H-like"/>
    <property type="match status" value="1"/>
</dbReference>
<dbReference type="SUPFAM" id="SSF46689">
    <property type="entry name" value="Homeodomain-like"/>
    <property type="match status" value="1"/>
</dbReference>
<dbReference type="GO" id="GO:0000150">
    <property type="term" value="F:DNA strand exchange activity"/>
    <property type="evidence" value="ECO:0007669"/>
    <property type="project" value="InterPro"/>
</dbReference>
<dbReference type="PANTHER" id="PTHR35004">
    <property type="entry name" value="TRANSPOSASE RV3428C-RELATED"/>
    <property type="match status" value="1"/>
</dbReference>
<sequence>MNTQHAWRVITLEDWALIRRLAAEGVPKARIAARLGISRTTVVKAVQSTAPPKYERRAAPTSFTPFEARVQALLATEPDMPATVIAERVGWTGSISWFRKNVKRLRLQQRRIDPADRLTWEQGGAAQCDLWFPPRKIPHEDGTTWLLPVLVITAAHSRYLCARMIPTRKTEDLLLGSWELIRQLGGVPRRLIWDNEPGIGRGHRRTDGVTAFTGTLATKLVVLRPNDPESKGLVERRNRWMETSFMPGRSFASPADFNVQLADWLTRANTRIVRTTKAAPVELLDVDRAAMLPLPPVPLHLGWRNRIRLGRDYYVRVDTCDYSVDPAAIGRIVDVTGDLEQVRVRLDGRLIADHRRCWARQRTVTDPAHVSTAAALRSEFRRPRTGSEQDLVRDLADYDRAFGLVDDGQAS</sequence>
<reference evidence="3" key="1">
    <citation type="submission" date="2014-03" db="EMBL/GenBank/DDBJ databases">
        <authorList>
            <person name="Zhang G."/>
            <person name="Zhu L."/>
            <person name="Fang P."/>
        </authorList>
    </citation>
    <scope>NUCLEOTIDE SEQUENCE</scope>
    <source>
        <strain evidence="3">NS1</strain>
        <plasmid evidence="3">pNSL1</plasmid>
    </source>
</reference>